<evidence type="ECO:0000313" key="3">
    <source>
        <dbReference type="EMBL" id="KAL3397752.1"/>
    </source>
</evidence>
<name>A0ABD2WYX6_9HYME</name>
<keyword evidence="2" id="KW-0472">Membrane</keyword>
<feature type="transmembrane region" description="Helical" evidence="2">
    <location>
        <begin position="6"/>
        <end position="24"/>
    </location>
</feature>
<comment type="caution">
    <text evidence="3">The sequence shown here is derived from an EMBL/GenBank/DDBJ whole genome shotgun (WGS) entry which is preliminary data.</text>
</comment>
<reference evidence="3 4" key="1">
    <citation type="journal article" date="2024" name="bioRxiv">
        <title>A reference genome for Trichogramma kaykai: A tiny desert-dwelling parasitoid wasp with competing sex-ratio distorters.</title>
        <authorList>
            <person name="Culotta J."/>
            <person name="Lindsey A.R."/>
        </authorList>
    </citation>
    <scope>NUCLEOTIDE SEQUENCE [LARGE SCALE GENOMIC DNA]</scope>
    <source>
        <strain evidence="3 4">KSX58</strain>
    </source>
</reference>
<organism evidence="3 4">
    <name type="scientific">Trichogramma kaykai</name>
    <dbReference type="NCBI Taxonomy" id="54128"/>
    <lineage>
        <taxon>Eukaryota</taxon>
        <taxon>Metazoa</taxon>
        <taxon>Ecdysozoa</taxon>
        <taxon>Arthropoda</taxon>
        <taxon>Hexapoda</taxon>
        <taxon>Insecta</taxon>
        <taxon>Pterygota</taxon>
        <taxon>Neoptera</taxon>
        <taxon>Endopterygota</taxon>
        <taxon>Hymenoptera</taxon>
        <taxon>Apocrita</taxon>
        <taxon>Proctotrupomorpha</taxon>
        <taxon>Chalcidoidea</taxon>
        <taxon>Trichogrammatidae</taxon>
        <taxon>Trichogramma</taxon>
    </lineage>
</organism>
<feature type="coiled-coil region" evidence="1">
    <location>
        <begin position="52"/>
        <end position="127"/>
    </location>
</feature>
<evidence type="ECO:0000256" key="2">
    <source>
        <dbReference type="SAM" id="Phobius"/>
    </source>
</evidence>
<accession>A0ABD2WYX6</accession>
<keyword evidence="2" id="KW-1133">Transmembrane helix</keyword>
<evidence type="ECO:0000256" key="1">
    <source>
        <dbReference type="SAM" id="Coils"/>
    </source>
</evidence>
<gene>
    <name evidence="3" type="ORF">TKK_008504</name>
</gene>
<dbReference type="Proteomes" id="UP001627154">
    <property type="component" value="Unassembled WGS sequence"/>
</dbReference>
<dbReference type="AlphaFoldDB" id="A0ABD2WYX6"/>
<proteinExistence type="predicted"/>
<keyword evidence="4" id="KW-1185">Reference proteome</keyword>
<keyword evidence="2" id="KW-0812">Transmembrane</keyword>
<evidence type="ECO:0000313" key="4">
    <source>
        <dbReference type="Proteomes" id="UP001627154"/>
    </source>
</evidence>
<sequence>MSCVDFLLRILFSFTFCLNCSLLNRFKTDNKMRQTSSQYVEIPDEPLTGSLVSLAEGVNEVLQERMENLRKDIEFVKTIRRSTIYQLLAKESDPALVEVNKDLKERVEKIQIEIASLCKVVEDLRSQVKTGSRKSKTNNTFLPSVAV</sequence>
<keyword evidence="1" id="KW-0175">Coiled coil</keyword>
<dbReference type="EMBL" id="JBJJXI010000061">
    <property type="protein sequence ID" value="KAL3397752.1"/>
    <property type="molecule type" value="Genomic_DNA"/>
</dbReference>
<protein>
    <submittedName>
        <fullName evidence="3">Uncharacterized protein</fullName>
    </submittedName>
</protein>